<gene>
    <name evidence="2" type="ORF">PCAR00345_LOCUS21060</name>
</gene>
<dbReference type="SUPFAM" id="SSF49899">
    <property type="entry name" value="Concanavalin A-like lectins/glucanases"/>
    <property type="match status" value="1"/>
</dbReference>
<dbReference type="EMBL" id="HBIZ01033065">
    <property type="protein sequence ID" value="CAE0768448.1"/>
    <property type="molecule type" value="Transcribed_RNA"/>
</dbReference>
<reference evidence="2" key="1">
    <citation type="submission" date="2021-01" db="EMBL/GenBank/DDBJ databases">
        <authorList>
            <person name="Corre E."/>
            <person name="Pelletier E."/>
            <person name="Niang G."/>
            <person name="Scheremetjew M."/>
            <person name="Finn R."/>
            <person name="Kale V."/>
            <person name="Holt S."/>
            <person name="Cochrane G."/>
            <person name="Meng A."/>
            <person name="Brown T."/>
            <person name="Cohen L."/>
        </authorList>
    </citation>
    <scope>NUCLEOTIDE SEQUENCE</scope>
    <source>
        <strain evidence="2">CCMP645</strain>
    </source>
</reference>
<organism evidence="2">
    <name type="scientific">Chrysotila carterae</name>
    <name type="common">Marine alga</name>
    <name type="synonym">Syracosphaera carterae</name>
    <dbReference type="NCBI Taxonomy" id="13221"/>
    <lineage>
        <taxon>Eukaryota</taxon>
        <taxon>Haptista</taxon>
        <taxon>Haptophyta</taxon>
        <taxon>Prymnesiophyceae</taxon>
        <taxon>Isochrysidales</taxon>
        <taxon>Isochrysidaceae</taxon>
        <taxon>Chrysotila</taxon>
    </lineage>
</organism>
<feature type="signal peptide" evidence="1">
    <location>
        <begin position="1"/>
        <end position="22"/>
    </location>
</feature>
<dbReference type="Gene3D" id="2.60.120.200">
    <property type="match status" value="1"/>
</dbReference>
<proteinExistence type="predicted"/>
<name>A0A7S4F2U5_CHRCT</name>
<keyword evidence="1" id="KW-0732">Signal</keyword>
<evidence type="ECO:0000256" key="1">
    <source>
        <dbReference type="SAM" id="SignalP"/>
    </source>
</evidence>
<evidence type="ECO:0008006" key="3">
    <source>
        <dbReference type="Google" id="ProtNLM"/>
    </source>
</evidence>
<evidence type="ECO:0000313" key="2">
    <source>
        <dbReference type="EMBL" id="CAE0768448.1"/>
    </source>
</evidence>
<protein>
    <recommendedName>
        <fullName evidence="3">LamG-like jellyroll fold domain-containing protein</fullName>
    </recommendedName>
</protein>
<dbReference type="AlphaFoldDB" id="A0A7S4F2U5"/>
<accession>A0A7S4F2U5</accession>
<feature type="chain" id="PRO_5030671800" description="LamG-like jellyroll fold domain-containing protein" evidence="1">
    <location>
        <begin position="23"/>
        <end position="335"/>
    </location>
</feature>
<dbReference type="InterPro" id="IPR013320">
    <property type="entry name" value="ConA-like_dom_sf"/>
</dbReference>
<sequence>MSKRQAYCIAAAVAICFTLTFCATPSCDSKNGNGVMFCGLQRGLLHLGASHPWWTSTYSAHWLLGALDSASATDDATQLGSEFQPTQKGANTLFATSSQLLHVVPRAPLFSALVRGAQLPSAPAGSVYVDRPPEASLVQIPVSCLRTRAHASLRTHVLTNWTVEVVTMFIDSPNFGRNWQTIIGRNGGSFSTDAFDSKLAGLYLKLSPSRRLFLQAWVNQSDVRYVSIESGHIAQPNTWYSIVARSDGHEMELFVNGRREGSAVLSPRASLAVPSAGYDGDFTIGCGMFENKTADACSCLISEARISEETRLPSSWLWVGKGPASTQTGEMLVPR</sequence>
<dbReference type="Pfam" id="PF13385">
    <property type="entry name" value="Laminin_G_3"/>
    <property type="match status" value="1"/>
</dbReference>